<proteinExistence type="predicted"/>
<feature type="domain" description="ABC transporter" evidence="4">
    <location>
        <begin position="12"/>
        <end position="249"/>
    </location>
</feature>
<dbReference type="Gene3D" id="3.40.50.300">
    <property type="entry name" value="P-loop containing nucleotide triphosphate hydrolases"/>
    <property type="match status" value="1"/>
</dbReference>
<evidence type="ECO:0000259" key="4">
    <source>
        <dbReference type="PROSITE" id="PS50893"/>
    </source>
</evidence>
<dbReference type="GO" id="GO:0016887">
    <property type="term" value="F:ATP hydrolysis activity"/>
    <property type="evidence" value="ECO:0007669"/>
    <property type="project" value="InterPro"/>
</dbReference>
<dbReference type="RefSeq" id="WP_071657708.1">
    <property type="nucleotide sequence ID" value="NZ_MLCF01000102.1"/>
</dbReference>
<dbReference type="SMART" id="SM00382">
    <property type="entry name" value="AAA"/>
    <property type="match status" value="1"/>
</dbReference>
<dbReference type="PROSITE" id="PS00211">
    <property type="entry name" value="ABC_TRANSPORTER_1"/>
    <property type="match status" value="1"/>
</dbReference>
<evidence type="ECO:0000256" key="2">
    <source>
        <dbReference type="ARBA" id="ARBA00022741"/>
    </source>
</evidence>
<evidence type="ECO:0000256" key="1">
    <source>
        <dbReference type="ARBA" id="ARBA00022448"/>
    </source>
</evidence>
<keyword evidence="6" id="KW-1185">Reference proteome</keyword>
<evidence type="ECO:0000313" key="5">
    <source>
        <dbReference type="EMBL" id="OIV36310.1"/>
    </source>
</evidence>
<dbReference type="Proteomes" id="UP000243342">
    <property type="component" value="Unassembled WGS sequence"/>
</dbReference>
<evidence type="ECO:0000313" key="6">
    <source>
        <dbReference type="Proteomes" id="UP000243342"/>
    </source>
</evidence>
<keyword evidence="2" id="KW-0547">Nucleotide-binding</keyword>
<protein>
    <recommendedName>
        <fullName evidence="4">ABC transporter domain-containing protein</fullName>
    </recommendedName>
</protein>
<sequence length="261" mass="27038">MTTSTDAPAAAVRLSEVARTYGRGPAAVQALRTVSVDIPDGSFTAVMGPSGSGKSTLLQCAAGLDTPTSGSVRLGDTELTGMDENALTRLRRGRVGFVFQAYNLVPSLTVRQNVGLPLRLAGRREDRARIDSLLEKVGIAGKGWLRPAQLSGGEAQRAAVARALITAPDVVFADEPTGALDTVSAAGVLELLRRCVDDAHQTVVMVTHDPVAASYADAVLLLADGMIVDELVAPTAARVAERLSALGGRPGTAGRDGGRSR</sequence>
<dbReference type="OrthoDB" id="9802264at2"/>
<dbReference type="InterPro" id="IPR015854">
    <property type="entry name" value="ABC_transpr_LolD-like"/>
</dbReference>
<dbReference type="AlphaFoldDB" id="A0A1J7BCD5"/>
<reference evidence="5 6" key="1">
    <citation type="submission" date="2016-10" db="EMBL/GenBank/DDBJ databases">
        <title>Genome sequence of Streptomyces gilvigriseus MUSC 26.</title>
        <authorList>
            <person name="Lee L.-H."/>
            <person name="Ser H.-L."/>
        </authorList>
    </citation>
    <scope>NUCLEOTIDE SEQUENCE [LARGE SCALE GENOMIC DNA]</scope>
    <source>
        <strain evidence="5 6">MUSC 26</strain>
    </source>
</reference>
<evidence type="ECO:0000256" key="3">
    <source>
        <dbReference type="ARBA" id="ARBA00022840"/>
    </source>
</evidence>
<dbReference type="InterPro" id="IPR003593">
    <property type="entry name" value="AAA+_ATPase"/>
</dbReference>
<dbReference type="InterPro" id="IPR003439">
    <property type="entry name" value="ABC_transporter-like_ATP-bd"/>
</dbReference>
<dbReference type="InterPro" id="IPR017871">
    <property type="entry name" value="ABC_transporter-like_CS"/>
</dbReference>
<keyword evidence="1" id="KW-0813">Transport</keyword>
<dbReference type="SUPFAM" id="SSF52540">
    <property type="entry name" value="P-loop containing nucleoside triphosphate hydrolases"/>
    <property type="match status" value="1"/>
</dbReference>
<dbReference type="GO" id="GO:0005524">
    <property type="term" value="F:ATP binding"/>
    <property type="evidence" value="ECO:0007669"/>
    <property type="project" value="UniProtKB-KW"/>
</dbReference>
<dbReference type="GO" id="GO:0005886">
    <property type="term" value="C:plasma membrane"/>
    <property type="evidence" value="ECO:0007669"/>
    <property type="project" value="TreeGrafter"/>
</dbReference>
<name>A0A1J7BCD5_9ACTN</name>
<dbReference type="PROSITE" id="PS50893">
    <property type="entry name" value="ABC_TRANSPORTER_2"/>
    <property type="match status" value="1"/>
</dbReference>
<dbReference type="CDD" id="cd03255">
    <property type="entry name" value="ABC_MJ0796_LolCDE_FtsE"/>
    <property type="match status" value="1"/>
</dbReference>
<dbReference type="EMBL" id="MLCF01000102">
    <property type="protein sequence ID" value="OIV36310.1"/>
    <property type="molecule type" value="Genomic_DNA"/>
</dbReference>
<keyword evidence="3" id="KW-0067">ATP-binding</keyword>
<dbReference type="STRING" id="1428644.BIV57_16830"/>
<dbReference type="InterPro" id="IPR017911">
    <property type="entry name" value="MacB-like_ATP-bd"/>
</dbReference>
<dbReference type="PANTHER" id="PTHR24220:SF685">
    <property type="entry name" value="ABC TRANSPORTER RELATED"/>
    <property type="match status" value="1"/>
</dbReference>
<dbReference type="InterPro" id="IPR027417">
    <property type="entry name" value="P-loop_NTPase"/>
</dbReference>
<dbReference type="GO" id="GO:0098796">
    <property type="term" value="C:membrane protein complex"/>
    <property type="evidence" value="ECO:0007669"/>
    <property type="project" value="UniProtKB-ARBA"/>
</dbReference>
<organism evidence="5 6">
    <name type="scientific">Mangrovactinospora gilvigrisea</name>
    <dbReference type="NCBI Taxonomy" id="1428644"/>
    <lineage>
        <taxon>Bacteria</taxon>
        <taxon>Bacillati</taxon>
        <taxon>Actinomycetota</taxon>
        <taxon>Actinomycetes</taxon>
        <taxon>Kitasatosporales</taxon>
        <taxon>Streptomycetaceae</taxon>
        <taxon>Mangrovactinospora</taxon>
    </lineage>
</organism>
<comment type="caution">
    <text evidence="5">The sequence shown here is derived from an EMBL/GenBank/DDBJ whole genome shotgun (WGS) entry which is preliminary data.</text>
</comment>
<accession>A0A1J7BCD5</accession>
<gene>
    <name evidence="5" type="ORF">BIV57_16830</name>
</gene>
<dbReference type="Pfam" id="PF00005">
    <property type="entry name" value="ABC_tran"/>
    <property type="match status" value="1"/>
</dbReference>
<dbReference type="GO" id="GO:0022857">
    <property type="term" value="F:transmembrane transporter activity"/>
    <property type="evidence" value="ECO:0007669"/>
    <property type="project" value="TreeGrafter"/>
</dbReference>
<dbReference type="FunFam" id="3.40.50.300:FF:000032">
    <property type="entry name" value="Export ABC transporter ATP-binding protein"/>
    <property type="match status" value="1"/>
</dbReference>
<dbReference type="PANTHER" id="PTHR24220">
    <property type="entry name" value="IMPORT ATP-BINDING PROTEIN"/>
    <property type="match status" value="1"/>
</dbReference>